<evidence type="ECO:0000313" key="1">
    <source>
        <dbReference type="EMBL" id="KAG5830147.1"/>
    </source>
</evidence>
<dbReference type="EMBL" id="JAFIRN010000044">
    <property type="protein sequence ID" value="KAG5830147.1"/>
    <property type="molecule type" value="Genomic_DNA"/>
</dbReference>
<organism evidence="1 2">
    <name type="scientific">Anguilla anguilla</name>
    <name type="common">European freshwater eel</name>
    <name type="synonym">Muraena anguilla</name>
    <dbReference type="NCBI Taxonomy" id="7936"/>
    <lineage>
        <taxon>Eukaryota</taxon>
        <taxon>Metazoa</taxon>
        <taxon>Chordata</taxon>
        <taxon>Craniata</taxon>
        <taxon>Vertebrata</taxon>
        <taxon>Euteleostomi</taxon>
        <taxon>Actinopterygii</taxon>
        <taxon>Neopterygii</taxon>
        <taxon>Teleostei</taxon>
        <taxon>Anguilliformes</taxon>
        <taxon>Anguillidae</taxon>
        <taxon>Anguilla</taxon>
    </lineage>
</organism>
<gene>
    <name evidence="1" type="ORF">ANANG_G00316430</name>
</gene>
<name>A0A9D3LGU5_ANGAN</name>
<sequence>MQEGRGKGRREKFFYFETKKAVIIYIYLIKNTFSTYKNAKLLTHTRHTPSITLSFRLPKSRPAIKSIDIKMTPSYCTTNNIGYLASPKLNKMYSKAMLPNISSILSRHLALCFVILSFYNVMQTLCQIKVSNILSCLMEHIEIHVENCW</sequence>
<reference evidence="1" key="1">
    <citation type="submission" date="2021-01" db="EMBL/GenBank/DDBJ databases">
        <title>A chromosome-scale assembly of European eel, Anguilla anguilla.</title>
        <authorList>
            <person name="Henkel C."/>
            <person name="Jong-Raadsen S.A."/>
            <person name="Dufour S."/>
            <person name="Weltzien F.-A."/>
            <person name="Palstra A.P."/>
            <person name="Pelster B."/>
            <person name="Spaink H.P."/>
            <person name="Van Den Thillart G.E."/>
            <person name="Jansen H."/>
            <person name="Zahm M."/>
            <person name="Klopp C."/>
            <person name="Cedric C."/>
            <person name="Louis A."/>
            <person name="Berthelot C."/>
            <person name="Parey E."/>
            <person name="Roest Crollius H."/>
            <person name="Montfort J."/>
            <person name="Robinson-Rechavi M."/>
            <person name="Bucao C."/>
            <person name="Bouchez O."/>
            <person name="Gislard M."/>
            <person name="Lluch J."/>
            <person name="Milhes M."/>
            <person name="Lampietro C."/>
            <person name="Lopez Roques C."/>
            <person name="Donnadieu C."/>
            <person name="Braasch I."/>
            <person name="Desvignes T."/>
            <person name="Postlethwait J."/>
            <person name="Bobe J."/>
            <person name="Guiguen Y."/>
            <person name="Dirks R."/>
        </authorList>
    </citation>
    <scope>NUCLEOTIDE SEQUENCE</scope>
    <source>
        <strain evidence="1">Tag_6206</strain>
        <tissue evidence="1">Liver</tissue>
    </source>
</reference>
<proteinExistence type="predicted"/>
<keyword evidence="2" id="KW-1185">Reference proteome</keyword>
<protein>
    <submittedName>
        <fullName evidence="1">Uncharacterized protein</fullName>
    </submittedName>
</protein>
<evidence type="ECO:0000313" key="2">
    <source>
        <dbReference type="Proteomes" id="UP001044222"/>
    </source>
</evidence>
<dbReference type="AlphaFoldDB" id="A0A9D3LGU5"/>
<accession>A0A9D3LGU5</accession>
<dbReference type="Proteomes" id="UP001044222">
    <property type="component" value="Unassembled WGS sequence"/>
</dbReference>
<comment type="caution">
    <text evidence="1">The sequence shown here is derived from an EMBL/GenBank/DDBJ whole genome shotgun (WGS) entry which is preliminary data.</text>
</comment>